<evidence type="ECO:0000256" key="3">
    <source>
        <dbReference type="ARBA" id="ARBA00023012"/>
    </source>
</evidence>
<dbReference type="Gene3D" id="3.30.450.40">
    <property type="match status" value="3"/>
</dbReference>
<dbReference type="Pfam" id="PF07730">
    <property type="entry name" value="HisKA_3"/>
    <property type="match status" value="1"/>
</dbReference>
<evidence type="ECO:0000313" key="6">
    <source>
        <dbReference type="Proteomes" id="UP001149140"/>
    </source>
</evidence>
<dbReference type="GO" id="GO:0046983">
    <property type="term" value="F:protein dimerization activity"/>
    <property type="evidence" value="ECO:0007669"/>
    <property type="project" value="InterPro"/>
</dbReference>
<dbReference type="InterPro" id="IPR011712">
    <property type="entry name" value="Sig_transdc_His_kin_sub3_dim/P"/>
</dbReference>
<feature type="domain" description="Histidine kinase" evidence="4">
    <location>
        <begin position="309"/>
        <end position="494"/>
    </location>
</feature>
<gene>
    <name evidence="5" type="ORF">OM076_18520</name>
</gene>
<dbReference type="Gene3D" id="1.20.5.1930">
    <property type="match status" value="1"/>
</dbReference>
<keyword evidence="3" id="KW-0902">Two-component regulatory system</keyword>
<evidence type="ECO:0000256" key="2">
    <source>
        <dbReference type="ARBA" id="ARBA00022777"/>
    </source>
</evidence>
<sequence>MDEVRLQRLLDVGRSLVGVLDPEIVLQRLLEVARELTGARYAAIGVLDASREGLERFLTAGISDAVGRAIGDPPRGRGVLGVLIKDPRPLRLADVAAHAESYGFPSSHPPMRSFLGVPIVIEGRAWGNLYLTEKAGGAEFSASDEEAAVVLADWAAIAINNARLYRDVREQRDELERTIRGLEATTEISRALGGETDLARVLELVVKRSRALLDARAAEIVLADGEVGAVAGEAVSGEPALTVPVTFRNRPLGSLRVYGGPFGEEDDRLLRAFAASAATAMATAQHAGEQALRQSLEASEAERSRWGRELHDETLQQLAGLRMLLAGARRSGDRSRIDRALETALEQLTTGIGDLRSLIADLRPAALDELGLAPALETLVGRSSSSDVEVDLDVSLDGRPPAEIESTVYRVVQEALTNVLKHAAASRVAVVVRDAGASIEVVVRDDGAGFDPHRRSTGFGLVGMRERLALVRGTLDIQTAPGGGTTLRAVIPHG</sequence>
<evidence type="ECO:0000259" key="4">
    <source>
        <dbReference type="PROSITE" id="PS50109"/>
    </source>
</evidence>
<reference evidence="5" key="1">
    <citation type="submission" date="2022-10" db="EMBL/GenBank/DDBJ databases">
        <title>The WGS of Solirubrobacter ginsenosidimutans DSM 21036.</title>
        <authorList>
            <person name="Jiang Z."/>
        </authorList>
    </citation>
    <scope>NUCLEOTIDE SEQUENCE</scope>
    <source>
        <strain evidence="5">DSM 21036</strain>
    </source>
</reference>
<dbReference type="Pfam" id="PF13185">
    <property type="entry name" value="GAF_2"/>
    <property type="match status" value="1"/>
</dbReference>
<keyword evidence="2 5" id="KW-0418">Kinase</keyword>
<dbReference type="Gene3D" id="3.30.565.10">
    <property type="entry name" value="Histidine kinase-like ATPase, C-terminal domain"/>
    <property type="match status" value="1"/>
</dbReference>
<dbReference type="SMART" id="SM00065">
    <property type="entry name" value="GAF"/>
    <property type="match status" value="1"/>
</dbReference>
<dbReference type="InterPro" id="IPR029016">
    <property type="entry name" value="GAF-like_dom_sf"/>
</dbReference>
<dbReference type="InterPro" id="IPR003594">
    <property type="entry name" value="HATPase_dom"/>
</dbReference>
<keyword evidence="1" id="KW-0808">Transferase</keyword>
<dbReference type="PANTHER" id="PTHR24421:SF58">
    <property type="entry name" value="SIGNAL TRANSDUCTION HISTIDINE-PROTEIN KINASE_PHOSPHATASE UHPB"/>
    <property type="match status" value="1"/>
</dbReference>
<evidence type="ECO:0000313" key="5">
    <source>
        <dbReference type="EMBL" id="MDA0162274.1"/>
    </source>
</evidence>
<dbReference type="SUPFAM" id="SSF55874">
    <property type="entry name" value="ATPase domain of HSP90 chaperone/DNA topoisomerase II/histidine kinase"/>
    <property type="match status" value="1"/>
</dbReference>
<dbReference type="Proteomes" id="UP001149140">
    <property type="component" value="Unassembled WGS sequence"/>
</dbReference>
<dbReference type="EMBL" id="JAPDOD010000017">
    <property type="protein sequence ID" value="MDA0162274.1"/>
    <property type="molecule type" value="Genomic_DNA"/>
</dbReference>
<evidence type="ECO:0000256" key="1">
    <source>
        <dbReference type="ARBA" id="ARBA00022679"/>
    </source>
</evidence>
<dbReference type="SMART" id="SM00387">
    <property type="entry name" value="HATPase_c"/>
    <property type="match status" value="1"/>
</dbReference>
<dbReference type="PROSITE" id="PS50109">
    <property type="entry name" value="HIS_KIN"/>
    <property type="match status" value="1"/>
</dbReference>
<keyword evidence="6" id="KW-1185">Reference proteome</keyword>
<accession>A0A9X3MTC4</accession>
<dbReference type="InterPro" id="IPR050482">
    <property type="entry name" value="Sensor_HK_TwoCompSys"/>
</dbReference>
<dbReference type="InterPro" id="IPR036890">
    <property type="entry name" value="HATPase_C_sf"/>
</dbReference>
<proteinExistence type="predicted"/>
<dbReference type="RefSeq" id="WP_270041509.1">
    <property type="nucleotide sequence ID" value="NZ_JAPDOD010000017.1"/>
</dbReference>
<dbReference type="AlphaFoldDB" id="A0A9X3MTC4"/>
<comment type="caution">
    <text evidence="5">The sequence shown here is derived from an EMBL/GenBank/DDBJ whole genome shotgun (WGS) entry which is preliminary data.</text>
</comment>
<dbReference type="PANTHER" id="PTHR24421">
    <property type="entry name" value="NITRATE/NITRITE SENSOR PROTEIN NARX-RELATED"/>
    <property type="match status" value="1"/>
</dbReference>
<dbReference type="GO" id="GO:0016020">
    <property type="term" value="C:membrane"/>
    <property type="evidence" value="ECO:0007669"/>
    <property type="project" value="InterPro"/>
</dbReference>
<protein>
    <submittedName>
        <fullName evidence="5">GAF domain-containing sensor histidine kinase</fullName>
    </submittedName>
</protein>
<dbReference type="Pfam" id="PF02518">
    <property type="entry name" value="HATPase_c"/>
    <property type="match status" value="1"/>
</dbReference>
<dbReference type="SUPFAM" id="SSF55781">
    <property type="entry name" value="GAF domain-like"/>
    <property type="match status" value="2"/>
</dbReference>
<dbReference type="InterPro" id="IPR003018">
    <property type="entry name" value="GAF"/>
</dbReference>
<name>A0A9X3MTC4_9ACTN</name>
<dbReference type="CDD" id="cd16917">
    <property type="entry name" value="HATPase_UhpB-NarQ-NarX-like"/>
    <property type="match status" value="1"/>
</dbReference>
<dbReference type="GO" id="GO:0000155">
    <property type="term" value="F:phosphorelay sensor kinase activity"/>
    <property type="evidence" value="ECO:0007669"/>
    <property type="project" value="InterPro"/>
</dbReference>
<dbReference type="InterPro" id="IPR005467">
    <property type="entry name" value="His_kinase_dom"/>
</dbReference>
<organism evidence="5 6">
    <name type="scientific">Solirubrobacter ginsenosidimutans</name>
    <dbReference type="NCBI Taxonomy" id="490573"/>
    <lineage>
        <taxon>Bacteria</taxon>
        <taxon>Bacillati</taxon>
        <taxon>Actinomycetota</taxon>
        <taxon>Thermoleophilia</taxon>
        <taxon>Solirubrobacterales</taxon>
        <taxon>Solirubrobacteraceae</taxon>
        <taxon>Solirubrobacter</taxon>
    </lineage>
</organism>